<proteinExistence type="inferred from homology"/>
<feature type="compositionally biased region" description="Low complexity" evidence="8">
    <location>
        <begin position="1"/>
        <end position="19"/>
    </location>
</feature>
<dbReference type="GO" id="GO:0016602">
    <property type="term" value="C:CCAAT-binding factor complex"/>
    <property type="evidence" value="ECO:0007669"/>
    <property type="project" value="InterPro"/>
</dbReference>
<sequence length="560" mass="60163">MLHHQQQQQPPQQQQPYHQGAVYSQNQSSDGRYSDFQQQQFAMSHGMMATQSPTRSSSPHSQGRSSQDFGHSHLHSQQSYQPHHQLQGPPYPPEMHHQHQPHLPLPPNPASSGEGSAGGQGQQPGGGDEEPLYVNAKQYHRILKRRAARAKLEEMNRMAKIRKPYLHESRHKHAMRRPRGPGGRFLTSHEIAELDRLQALFETQGGVGPVGGDMHLANTNYTPEQQQQFITQQILMQRQQGTQQQPHPGPHQPALHDQRHHPYPPRSSQPPPLPQQQQQSQIPLPLQHHLPTTSRVVDTMYNHQQQSTALQQLHHGDELQRQNPGMMLPSQQGNQLNQTFEVQPLLTSNQLGPSSFPEASVGPSVPPMAWLGPPSDLPAVPISSSHERSQSLPSAASISPGSATTFSSTGATAATSTSGSVAASQHSVPTAVPSADGSSSSTQQHAFHHLGPAVVGSTLNTSTSLMTPTSSAQHTPAAATPPTMMTPPPAPTDTGEGSGSTAVPLALADPSVTLLAESTQAQAATLPSTSDEGDEEDAEEDGQVPEDGGSGSLLTPTGDD</sequence>
<dbReference type="GO" id="GO:0003677">
    <property type="term" value="F:DNA binding"/>
    <property type="evidence" value="ECO:0007669"/>
    <property type="project" value="UniProtKB-KW"/>
</dbReference>
<dbReference type="Pfam" id="PF02045">
    <property type="entry name" value="CBFB_NFYA"/>
    <property type="match status" value="1"/>
</dbReference>
<evidence type="ECO:0000313" key="10">
    <source>
        <dbReference type="Proteomes" id="UP000748756"/>
    </source>
</evidence>
<keyword evidence="4" id="KW-0010">Activator</keyword>
<evidence type="ECO:0000256" key="2">
    <source>
        <dbReference type="ARBA" id="ARBA00023015"/>
    </source>
</evidence>
<feature type="compositionally biased region" description="Polar residues" evidence="8">
    <location>
        <begin position="22"/>
        <end position="42"/>
    </location>
</feature>
<dbReference type="PROSITE" id="PS00686">
    <property type="entry name" value="NFYA_HAP2_1"/>
    <property type="match status" value="1"/>
</dbReference>
<comment type="subunit">
    <text evidence="7">Heterotrimer.</text>
</comment>
<feature type="compositionally biased region" description="Polar residues" evidence="8">
    <location>
        <begin position="436"/>
        <end position="445"/>
    </location>
</feature>
<evidence type="ECO:0000256" key="5">
    <source>
        <dbReference type="ARBA" id="ARBA00023163"/>
    </source>
</evidence>
<dbReference type="InterPro" id="IPR018362">
    <property type="entry name" value="CCAAT-binding_factor_CS"/>
</dbReference>
<feature type="compositionally biased region" description="Low complexity" evidence="8">
    <location>
        <begin position="237"/>
        <end position="246"/>
    </location>
</feature>
<evidence type="ECO:0000256" key="3">
    <source>
        <dbReference type="ARBA" id="ARBA00023125"/>
    </source>
</evidence>
<feature type="compositionally biased region" description="Polar residues" evidence="8">
    <location>
        <begin position="516"/>
        <end position="530"/>
    </location>
</feature>
<accession>A0A9P5S0L6</accession>
<feature type="compositionally biased region" description="Pro residues" evidence="8">
    <location>
        <begin position="264"/>
        <end position="274"/>
    </location>
</feature>
<feature type="compositionally biased region" description="Low complexity" evidence="8">
    <location>
        <begin position="399"/>
        <end position="424"/>
    </location>
</feature>
<organism evidence="9 10">
    <name type="scientific">Linnemannia schmuckeri</name>
    <dbReference type="NCBI Taxonomy" id="64567"/>
    <lineage>
        <taxon>Eukaryota</taxon>
        <taxon>Fungi</taxon>
        <taxon>Fungi incertae sedis</taxon>
        <taxon>Mucoromycota</taxon>
        <taxon>Mortierellomycotina</taxon>
        <taxon>Mortierellomycetes</taxon>
        <taxon>Mortierellales</taxon>
        <taxon>Mortierellaceae</taxon>
        <taxon>Linnemannia</taxon>
    </lineage>
</organism>
<keyword evidence="5 7" id="KW-0804">Transcription</keyword>
<dbReference type="EMBL" id="JAAAUQ010000256">
    <property type="protein sequence ID" value="KAF9152282.1"/>
    <property type="molecule type" value="Genomic_DNA"/>
</dbReference>
<feature type="compositionally biased region" description="Gly residues" evidence="8">
    <location>
        <begin position="115"/>
        <end position="126"/>
    </location>
</feature>
<keyword evidence="10" id="KW-1185">Reference proteome</keyword>
<keyword evidence="6 7" id="KW-0539">Nucleus</keyword>
<dbReference type="SMART" id="SM00521">
    <property type="entry name" value="CBF"/>
    <property type="match status" value="1"/>
</dbReference>
<feature type="region of interest" description="Disordered" evidence="8">
    <location>
        <begin position="458"/>
        <end position="560"/>
    </location>
</feature>
<keyword evidence="2 7" id="KW-0805">Transcription regulation</keyword>
<dbReference type="PROSITE" id="PS51152">
    <property type="entry name" value="NFYA_HAP2_2"/>
    <property type="match status" value="1"/>
</dbReference>
<evidence type="ECO:0000256" key="6">
    <source>
        <dbReference type="ARBA" id="ARBA00023242"/>
    </source>
</evidence>
<gene>
    <name evidence="9" type="primary">HAP2_3</name>
    <name evidence="9" type="ORF">BG015_005525</name>
</gene>
<comment type="subcellular location">
    <subcellularLocation>
        <location evidence="1 7">Nucleus</location>
    </subcellularLocation>
</comment>
<feature type="region of interest" description="Disordered" evidence="8">
    <location>
        <begin position="1"/>
        <end position="131"/>
    </location>
</feature>
<evidence type="ECO:0000256" key="7">
    <source>
        <dbReference type="RuleBase" id="RU367155"/>
    </source>
</evidence>
<dbReference type="PRINTS" id="PR00616">
    <property type="entry name" value="CCAATSUBUNTB"/>
</dbReference>
<dbReference type="InterPro" id="IPR001289">
    <property type="entry name" value="NFYA"/>
</dbReference>
<feature type="compositionally biased region" description="Low complexity" evidence="8">
    <location>
        <begin position="55"/>
        <end position="67"/>
    </location>
</feature>
<dbReference type="OrthoDB" id="1097733at2759"/>
<dbReference type="Gene3D" id="6.10.250.2430">
    <property type="match status" value="1"/>
</dbReference>
<dbReference type="GO" id="GO:0003700">
    <property type="term" value="F:DNA-binding transcription factor activity"/>
    <property type="evidence" value="ECO:0007669"/>
    <property type="project" value="UniProtKB-UniRule"/>
</dbReference>
<feature type="compositionally biased region" description="Low complexity" evidence="8">
    <location>
        <begin position="467"/>
        <end position="483"/>
    </location>
</feature>
<name>A0A9P5S0L6_9FUNG</name>
<evidence type="ECO:0000313" key="9">
    <source>
        <dbReference type="EMBL" id="KAF9152282.1"/>
    </source>
</evidence>
<dbReference type="Proteomes" id="UP000748756">
    <property type="component" value="Unassembled WGS sequence"/>
</dbReference>
<evidence type="ECO:0000256" key="8">
    <source>
        <dbReference type="SAM" id="MobiDB-lite"/>
    </source>
</evidence>
<comment type="similarity">
    <text evidence="7">Belongs to the NFYA/HAP2 subunit family.</text>
</comment>
<feature type="region of interest" description="Disordered" evidence="8">
    <location>
        <begin position="379"/>
        <end position="446"/>
    </location>
</feature>
<dbReference type="AlphaFoldDB" id="A0A9P5S0L6"/>
<dbReference type="PANTHER" id="PTHR12632">
    <property type="entry name" value="TRANSCRIPTION FACTOR NF-Y ALPHA-RELATED"/>
    <property type="match status" value="1"/>
</dbReference>
<keyword evidence="3 7" id="KW-0238">DNA-binding</keyword>
<protein>
    <recommendedName>
        <fullName evidence="7">Transcriptional activator HAP2</fullName>
    </recommendedName>
</protein>
<feature type="region of interest" description="Disordered" evidence="8">
    <location>
        <begin position="237"/>
        <end position="282"/>
    </location>
</feature>
<comment type="caution">
    <text evidence="9">The sequence shown here is derived from an EMBL/GenBank/DDBJ whole genome shotgun (WGS) entry which is preliminary data.</text>
</comment>
<evidence type="ECO:0000256" key="4">
    <source>
        <dbReference type="ARBA" id="ARBA00023159"/>
    </source>
</evidence>
<reference evidence="9" key="1">
    <citation type="journal article" date="2020" name="Fungal Divers.">
        <title>Resolving the Mortierellaceae phylogeny through synthesis of multi-gene phylogenetics and phylogenomics.</title>
        <authorList>
            <person name="Vandepol N."/>
            <person name="Liber J."/>
            <person name="Desiro A."/>
            <person name="Na H."/>
            <person name="Kennedy M."/>
            <person name="Barry K."/>
            <person name="Grigoriev I.V."/>
            <person name="Miller A.N."/>
            <person name="O'Donnell K."/>
            <person name="Stajich J.E."/>
            <person name="Bonito G."/>
        </authorList>
    </citation>
    <scope>NUCLEOTIDE SEQUENCE</scope>
    <source>
        <strain evidence="9">NRRL 6426</strain>
    </source>
</reference>
<evidence type="ECO:0000256" key="1">
    <source>
        <dbReference type="ARBA" id="ARBA00004123"/>
    </source>
</evidence>
<feature type="compositionally biased region" description="Polar residues" evidence="8">
    <location>
        <begin position="75"/>
        <end position="84"/>
    </location>
</feature>
<comment type="function">
    <text evidence="7">Component of the sequence-specific heterotrimeric transcription factor (NF-Y) which specifically recognizes a 5'-CCAAT-3' box motif found in the promoters of its target genes.</text>
</comment>
<feature type="compositionally biased region" description="Acidic residues" evidence="8">
    <location>
        <begin position="531"/>
        <end position="544"/>
    </location>
</feature>